<evidence type="ECO:0000256" key="2">
    <source>
        <dbReference type="PROSITE-ProRule" id="PRU00191"/>
    </source>
</evidence>
<dbReference type="SMART" id="SM00252">
    <property type="entry name" value="SH2"/>
    <property type="match status" value="1"/>
</dbReference>
<organism evidence="5 6">
    <name type="scientific">Amazona collaria</name>
    <name type="common">yellow-billed parrot</name>
    <dbReference type="NCBI Taxonomy" id="241587"/>
    <lineage>
        <taxon>Eukaryota</taxon>
        <taxon>Metazoa</taxon>
        <taxon>Chordata</taxon>
        <taxon>Craniata</taxon>
        <taxon>Vertebrata</taxon>
        <taxon>Euteleostomi</taxon>
        <taxon>Archelosauria</taxon>
        <taxon>Archosauria</taxon>
        <taxon>Dinosauria</taxon>
        <taxon>Saurischia</taxon>
        <taxon>Theropoda</taxon>
        <taxon>Coelurosauria</taxon>
        <taxon>Aves</taxon>
        <taxon>Neognathae</taxon>
        <taxon>Neoaves</taxon>
        <taxon>Telluraves</taxon>
        <taxon>Australaves</taxon>
        <taxon>Psittaciformes</taxon>
        <taxon>Psittacidae</taxon>
        <taxon>Amazona</taxon>
    </lineage>
</organism>
<reference evidence="5" key="1">
    <citation type="submission" date="2025-08" db="UniProtKB">
        <authorList>
            <consortium name="Ensembl"/>
        </authorList>
    </citation>
    <scope>IDENTIFICATION</scope>
</reference>
<accession>A0A8B9EVZ6</accession>
<feature type="domain" description="SH2" evidence="4">
    <location>
        <begin position="55"/>
        <end position="170"/>
    </location>
</feature>
<proteinExistence type="predicted"/>
<dbReference type="PANTHER" id="PTHR14388:SF22">
    <property type="entry name" value="SH2 DOMAIN-CONTAINING PROTEIN"/>
    <property type="match status" value="1"/>
</dbReference>
<evidence type="ECO:0000259" key="4">
    <source>
        <dbReference type="PROSITE" id="PS50001"/>
    </source>
</evidence>
<keyword evidence="6" id="KW-1185">Reference proteome</keyword>
<reference evidence="5" key="2">
    <citation type="submission" date="2025-09" db="UniProtKB">
        <authorList>
            <consortium name="Ensembl"/>
        </authorList>
    </citation>
    <scope>IDENTIFICATION</scope>
</reference>
<evidence type="ECO:0000256" key="1">
    <source>
        <dbReference type="ARBA" id="ARBA00022999"/>
    </source>
</evidence>
<dbReference type="Proteomes" id="UP000694522">
    <property type="component" value="Unplaced"/>
</dbReference>
<name>A0A8B9EVZ6_9PSIT</name>
<dbReference type="Gene3D" id="3.30.505.10">
    <property type="entry name" value="SH2 domain"/>
    <property type="match status" value="1"/>
</dbReference>
<evidence type="ECO:0000256" key="3">
    <source>
        <dbReference type="SAM" id="MobiDB-lite"/>
    </source>
</evidence>
<dbReference type="Ensembl" id="ENSACOT00000001023.1">
    <property type="protein sequence ID" value="ENSACOP00000000986.1"/>
    <property type="gene ID" value="ENSACOG00000000728.1"/>
</dbReference>
<dbReference type="InterPro" id="IPR000980">
    <property type="entry name" value="SH2"/>
</dbReference>
<keyword evidence="1 2" id="KW-0727">SH2 domain</keyword>
<evidence type="ECO:0000313" key="6">
    <source>
        <dbReference type="Proteomes" id="UP000694522"/>
    </source>
</evidence>
<evidence type="ECO:0000313" key="5">
    <source>
        <dbReference type="Ensembl" id="ENSACOP00000000986.1"/>
    </source>
</evidence>
<dbReference type="InterPro" id="IPR036860">
    <property type="entry name" value="SH2_dom_sf"/>
</dbReference>
<dbReference type="PANTHER" id="PTHR14388">
    <property type="entry name" value="T CELL-SPECIFIC ADAPTER PROTEIN TSAD"/>
    <property type="match status" value="1"/>
</dbReference>
<dbReference type="SUPFAM" id="SSF55550">
    <property type="entry name" value="SH2 domain"/>
    <property type="match status" value="1"/>
</dbReference>
<dbReference type="GO" id="GO:0005737">
    <property type="term" value="C:cytoplasm"/>
    <property type="evidence" value="ECO:0007669"/>
    <property type="project" value="TreeGrafter"/>
</dbReference>
<sequence>VIQVVDFPRHWASLALSITTPQHPDFCHAWSTGNTHVHSLIIPVTIFNVLCAERWLFTTMVAWETGWGSLHRGSCSLSAENIFSASREAENLLIDKPLGCFLVRISQSRPGYTLTYRGESRCRHYLIDMQPNARYVILGEDQAHASLTELVQYHQTVGIQPFMEKLTVPLAALKSMWLRRTKNCPKQQSFGKSRTKPSLGKEKGSKRAFSCLRSSMQLVMQEMQQVSRGITSAKPWYPQPPGTSGAVLPMGRREEASTSSAWFPSSWVTGFTRWCWDQGTIHWK</sequence>
<feature type="region of interest" description="Disordered" evidence="3">
    <location>
        <begin position="184"/>
        <end position="204"/>
    </location>
</feature>
<dbReference type="Pfam" id="PF00017">
    <property type="entry name" value="SH2"/>
    <property type="match status" value="1"/>
</dbReference>
<dbReference type="PROSITE" id="PS50001">
    <property type="entry name" value="SH2"/>
    <property type="match status" value="1"/>
</dbReference>
<protein>
    <recommendedName>
        <fullName evidence="4">SH2 domain-containing protein</fullName>
    </recommendedName>
</protein>
<dbReference type="AlphaFoldDB" id="A0A8B9EVZ6"/>